<keyword evidence="1" id="KW-0472">Membrane</keyword>
<dbReference type="AlphaFoldDB" id="A0A1R4IBZ5"/>
<evidence type="ECO:0000313" key="2">
    <source>
        <dbReference type="EMBL" id="SJN17362.1"/>
    </source>
</evidence>
<keyword evidence="3" id="KW-1185">Reference proteome</keyword>
<proteinExistence type="predicted"/>
<dbReference type="EMBL" id="FUKQ01000006">
    <property type="protein sequence ID" value="SJN17362.1"/>
    <property type="molecule type" value="Genomic_DNA"/>
</dbReference>
<keyword evidence="1" id="KW-1133">Transmembrane helix</keyword>
<sequence length="47" mass="5045">MSNARAQPLRTSDGCGRSSVATMGMWSDAMVGTTLMLVGVIWPLTRM</sequence>
<keyword evidence="1" id="KW-0812">Transmembrane</keyword>
<evidence type="ECO:0000256" key="1">
    <source>
        <dbReference type="SAM" id="Phobius"/>
    </source>
</evidence>
<gene>
    <name evidence="2" type="ORF">FM114_00935</name>
</gene>
<organism evidence="2 3">
    <name type="scientific">Luteococcus japonicus LSP_Lj1</name>
    <dbReference type="NCBI Taxonomy" id="1255658"/>
    <lineage>
        <taxon>Bacteria</taxon>
        <taxon>Bacillati</taxon>
        <taxon>Actinomycetota</taxon>
        <taxon>Actinomycetes</taxon>
        <taxon>Propionibacteriales</taxon>
        <taxon>Propionibacteriaceae</taxon>
        <taxon>Luteococcus</taxon>
    </lineage>
</organism>
<protein>
    <submittedName>
        <fullName evidence="2">Uncharacterized protein</fullName>
    </submittedName>
</protein>
<evidence type="ECO:0000313" key="3">
    <source>
        <dbReference type="Proteomes" id="UP000188342"/>
    </source>
</evidence>
<name>A0A1R4IBZ5_9ACTN</name>
<accession>A0A1R4IBZ5</accession>
<feature type="transmembrane region" description="Helical" evidence="1">
    <location>
        <begin position="20"/>
        <end position="44"/>
    </location>
</feature>
<dbReference type="STRING" id="1255658.FM114_00935"/>
<reference evidence="2 3" key="1">
    <citation type="submission" date="2017-02" db="EMBL/GenBank/DDBJ databases">
        <authorList>
            <person name="Peterson S.W."/>
        </authorList>
    </citation>
    <scope>NUCLEOTIDE SEQUENCE [LARGE SCALE GENOMIC DNA]</scope>
    <source>
        <strain evidence="2 3">LSP_Lj1</strain>
    </source>
</reference>
<dbReference type="Proteomes" id="UP000188342">
    <property type="component" value="Unassembled WGS sequence"/>
</dbReference>